<dbReference type="Gene3D" id="3.80.10.10">
    <property type="entry name" value="Ribonuclease Inhibitor"/>
    <property type="match status" value="1"/>
</dbReference>
<dbReference type="SUPFAM" id="SSF52047">
    <property type="entry name" value="RNI-like"/>
    <property type="match status" value="1"/>
</dbReference>
<dbReference type="KEGG" id="tmu:101345395"/>
<evidence type="ECO:0000256" key="6">
    <source>
        <dbReference type="ARBA" id="ARBA00022737"/>
    </source>
</evidence>
<dbReference type="GeneID" id="101345395"/>
<comment type="pathway">
    <text evidence="3">Protein modification; protein ubiquitination.</text>
</comment>
<dbReference type="Gene3D" id="1.20.1280.50">
    <property type="match status" value="1"/>
</dbReference>
<dbReference type="GO" id="GO:0043153">
    <property type="term" value="P:entrainment of circadian clock by photoperiod"/>
    <property type="evidence" value="ECO:0007669"/>
    <property type="project" value="TreeGrafter"/>
</dbReference>
<comment type="subcellular location">
    <subcellularLocation>
        <location evidence="2">Cytoplasm</location>
    </subcellularLocation>
    <subcellularLocation>
        <location evidence="1">Nucleus</location>
    </subcellularLocation>
</comment>
<dbReference type="InParanoid" id="A0A2Y9E1Q6"/>
<dbReference type="InterPro" id="IPR032675">
    <property type="entry name" value="LRR_dom_sf"/>
</dbReference>
<keyword evidence="5" id="KW-0433">Leucine-rich repeat</keyword>
<dbReference type="SUPFAM" id="SSF81383">
    <property type="entry name" value="F-box domain"/>
    <property type="match status" value="1"/>
</dbReference>
<evidence type="ECO:0000313" key="11">
    <source>
        <dbReference type="Proteomes" id="UP000248480"/>
    </source>
</evidence>
<accession>A0A2Y9E1Q6</accession>
<dbReference type="FunFam" id="3.80.10.10:FF:000010">
    <property type="entry name" value="F-box/LRR-repeat protein 3 isoform X1"/>
    <property type="match status" value="1"/>
</dbReference>
<evidence type="ECO:0000256" key="3">
    <source>
        <dbReference type="ARBA" id="ARBA00004906"/>
    </source>
</evidence>
<keyword evidence="7" id="KW-0833">Ubl conjugation pathway</keyword>
<dbReference type="SMART" id="SM00256">
    <property type="entry name" value="FBOX"/>
    <property type="match status" value="1"/>
</dbReference>
<reference evidence="12" key="1">
    <citation type="submission" date="2025-08" db="UniProtKB">
        <authorList>
            <consortium name="RefSeq"/>
        </authorList>
    </citation>
    <scope>IDENTIFICATION</scope>
</reference>
<dbReference type="GO" id="GO:0005829">
    <property type="term" value="C:cytosol"/>
    <property type="evidence" value="ECO:0007669"/>
    <property type="project" value="TreeGrafter"/>
</dbReference>
<dbReference type="PANTHER" id="PTHR16134:SF2">
    <property type="entry name" value="F-BOX_LRR-REPEAT PROTEIN 21-RELATED"/>
    <property type="match status" value="1"/>
</dbReference>
<dbReference type="CDD" id="cd23956">
    <property type="entry name" value="FBXL21_LRR"/>
    <property type="match status" value="1"/>
</dbReference>
<dbReference type="GO" id="GO:0005634">
    <property type="term" value="C:nucleus"/>
    <property type="evidence" value="ECO:0007669"/>
    <property type="project" value="UniProtKB-SubCell"/>
</dbReference>
<evidence type="ECO:0000313" key="12">
    <source>
        <dbReference type="RefSeq" id="XP_004384757.1"/>
    </source>
</evidence>
<feature type="domain" description="F-box" evidence="10">
    <location>
        <begin position="39"/>
        <end position="85"/>
    </location>
</feature>
<proteinExistence type="predicted"/>
<dbReference type="FunCoup" id="A0A2Y9E1Q6">
    <property type="interactions" value="22"/>
</dbReference>
<dbReference type="InterPro" id="IPR001810">
    <property type="entry name" value="F-box_dom"/>
</dbReference>
<name>A0A2Y9E1Q6_TRIMA</name>
<keyword evidence="11" id="KW-1185">Reference proteome</keyword>
<evidence type="ECO:0000256" key="9">
    <source>
        <dbReference type="ARBA" id="ARBA00023242"/>
    </source>
</evidence>
<organism evidence="11 12">
    <name type="scientific">Trichechus manatus latirostris</name>
    <name type="common">Florida manatee</name>
    <dbReference type="NCBI Taxonomy" id="127582"/>
    <lineage>
        <taxon>Eukaryota</taxon>
        <taxon>Metazoa</taxon>
        <taxon>Chordata</taxon>
        <taxon>Craniata</taxon>
        <taxon>Vertebrata</taxon>
        <taxon>Euteleostomi</taxon>
        <taxon>Mammalia</taxon>
        <taxon>Eutheria</taxon>
        <taxon>Afrotheria</taxon>
        <taxon>Sirenia</taxon>
        <taxon>Trichechidae</taxon>
        <taxon>Trichechus</taxon>
    </lineage>
</organism>
<gene>
    <name evidence="12" type="primary">LOC101345395</name>
</gene>
<dbReference type="PROSITE" id="PS50181">
    <property type="entry name" value="FBOX"/>
    <property type="match status" value="1"/>
</dbReference>
<dbReference type="FunFam" id="1.20.1280.50:FF:000005">
    <property type="entry name" value="F-box/LRR-repeat protein 3 isoform X1"/>
    <property type="match status" value="1"/>
</dbReference>
<sequence length="434" mass="49030">MKRNSLSVVNKIAQFSPAVKQPKLGFYSCLNQAHMYTVLLDWGNLPHHVVLCIFQYLSLIDRAQASSVCRRWNEVFHIPDLWRKFEFELNQSATSYFKSTHPDLIQQILKKHAAHLHYVSFKVDSSTESAEAACDILSQLVNCSIQTLGLISTTKPSFMNVSKSHFVSALTVVFVNSKSLSSIKIEDTPVDDPSLKILVANNSDTLRLLKMSSCPHVSSDGILCVADHCQGLKELALDYYILSDELLLALSSETHVNLEHLRIDVVGENPGQVQFHSIKKQSWDALTKHSPGVTVVMYFFLYEEEFETFFKEETPVTHLYFGRAVSKAVVGRIGLNCPRLIELVVCADGLQPLDNELICIAEHYKNLTALGLSECEVSCSALIEFVRLCGRRLTQLSIMEEVLIPDDNYNLDEIHTEVCKYLGRIWFPDVMPVW</sequence>
<dbReference type="PANTHER" id="PTHR16134">
    <property type="entry name" value="F-BOX/TPR REPEAT PROTEIN POF3"/>
    <property type="match status" value="1"/>
</dbReference>
<dbReference type="STRING" id="127582.A0A2Y9E1Q6"/>
<keyword evidence="9" id="KW-0539">Nucleus</keyword>
<keyword evidence="6" id="KW-0677">Repeat</keyword>
<dbReference type="OrthoDB" id="9974792at2759"/>
<dbReference type="Proteomes" id="UP000248480">
    <property type="component" value="Unplaced"/>
</dbReference>
<evidence type="ECO:0000259" key="10">
    <source>
        <dbReference type="PROSITE" id="PS50181"/>
    </source>
</evidence>
<evidence type="ECO:0000256" key="8">
    <source>
        <dbReference type="ARBA" id="ARBA00023108"/>
    </source>
</evidence>
<dbReference type="GO" id="GO:0048511">
    <property type="term" value="P:rhythmic process"/>
    <property type="evidence" value="ECO:0007669"/>
    <property type="project" value="UniProtKB-KW"/>
</dbReference>
<evidence type="ECO:0000256" key="2">
    <source>
        <dbReference type="ARBA" id="ARBA00004496"/>
    </source>
</evidence>
<keyword evidence="4" id="KW-0963">Cytoplasm</keyword>
<keyword evidence="8" id="KW-0090">Biological rhythms</keyword>
<evidence type="ECO:0000256" key="1">
    <source>
        <dbReference type="ARBA" id="ARBA00004123"/>
    </source>
</evidence>
<evidence type="ECO:0000256" key="7">
    <source>
        <dbReference type="ARBA" id="ARBA00022786"/>
    </source>
</evidence>
<evidence type="ECO:0000256" key="5">
    <source>
        <dbReference type="ARBA" id="ARBA00022614"/>
    </source>
</evidence>
<dbReference type="RefSeq" id="XP_004384757.1">
    <property type="nucleotide sequence ID" value="XM_004384700.2"/>
</dbReference>
<dbReference type="InterPro" id="IPR036047">
    <property type="entry name" value="F-box-like_dom_sf"/>
</dbReference>
<evidence type="ECO:0000256" key="4">
    <source>
        <dbReference type="ARBA" id="ARBA00022490"/>
    </source>
</evidence>
<dbReference type="Pfam" id="PF12937">
    <property type="entry name" value="F-box-like"/>
    <property type="match status" value="1"/>
</dbReference>
<dbReference type="AlphaFoldDB" id="A0A2Y9E1Q6"/>
<protein>
    <submittedName>
        <fullName evidence="12">F-box/LRR-repeat protein 21</fullName>
    </submittedName>
</protein>